<accession>A0AAN8EDT0</accession>
<feature type="transmembrane region" description="Helical" evidence="6">
    <location>
        <begin position="288"/>
        <end position="311"/>
    </location>
</feature>
<protein>
    <recommendedName>
        <fullName evidence="7">G-protein coupled receptors family 2 profile 2 domain-containing protein</fullName>
    </recommendedName>
</protein>
<proteinExistence type="predicted"/>
<evidence type="ECO:0000256" key="5">
    <source>
        <dbReference type="SAM" id="MobiDB-lite"/>
    </source>
</evidence>
<feature type="transmembrane region" description="Helical" evidence="6">
    <location>
        <begin position="131"/>
        <end position="154"/>
    </location>
</feature>
<dbReference type="PANTHER" id="PTHR42058:SF1">
    <property type="entry name" value="G-PROTEIN COUPLED RECEPTORS FAMILY 2 PROFILE 2 DOMAIN-CONTAINING PROTEIN"/>
    <property type="match status" value="1"/>
</dbReference>
<dbReference type="AlphaFoldDB" id="A0AAN8EDT0"/>
<dbReference type="Gene3D" id="1.20.1070.10">
    <property type="entry name" value="Rhodopsin 7-helix transmembrane proteins"/>
    <property type="match status" value="1"/>
</dbReference>
<feature type="transmembrane region" description="Helical" evidence="6">
    <location>
        <begin position="62"/>
        <end position="84"/>
    </location>
</feature>
<name>A0AAN8EDT0_9EURO</name>
<sequence>MATDLTGNCIAPFFDESLFPETGGLISGRICIPVAELNATCCVPCPYSDWIYADGFESRTEVASWVSVAAMFSTLFVLVSYAVLPTKWTSRHYLSVCLALGVLCMELAFLIPLADRPAQCKNEITPNDMRSNLTCAFSGAFLIFGGWACVIWVFWRALALHLQICWEVNAGKMFFWVTLVVGWLIPAAGVALTLSLTGVSYRFGNICHINHKLGLEDFWGPLLAFATLALVLQFITIGYCINVYVRSLFDDKATTENSSGVPTYSGSINTASARQAYRRVKRVVELQWRGATIVLLIIAEVVFFAIIFVSMDNSSQVNDELFERSLPWVTCLAMTGGNKKQCLPQAKGLVKDEGIVIAVLIVLAMSGFWLLIFLGRWSMVLGWRDLFRSKILKRRHEFVSADAGHFSNDPRTYEMLDSTKTTPALNISSPDRVLSPGQAHPLRSSPMTPEPDAKLHDSYFPRKTSVRINDHIVSPETPAPAYYSPESPRFFPSRAWDARTTQARPNYLPGTAVSKDYT</sequence>
<evidence type="ECO:0000256" key="4">
    <source>
        <dbReference type="ARBA" id="ARBA00023136"/>
    </source>
</evidence>
<dbReference type="InterPro" id="IPR017981">
    <property type="entry name" value="GPCR_2-like_7TM"/>
</dbReference>
<feature type="transmembrane region" description="Helical" evidence="6">
    <location>
        <begin position="93"/>
        <end position="111"/>
    </location>
</feature>
<keyword evidence="9" id="KW-1185">Reference proteome</keyword>
<evidence type="ECO:0000256" key="1">
    <source>
        <dbReference type="ARBA" id="ARBA00004141"/>
    </source>
</evidence>
<keyword evidence="3 6" id="KW-1133">Transmembrane helix</keyword>
<organism evidence="8 9">
    <name type="scientific">Knufia fluminis</name>
    <dbReference type="NCBI Taxonomy" id="191047"/>
    <lineage>
        <taxon>Eukaryota</taxon>
        <taxon>Fungi</taxon>
        <taxon>Dikarya</taxon>
        <taxon>Ascomycota</taxon>
        <taxon>Pezizomycotina</taxon>
        <taxon>Eurotiomycetes</taxon>
        <taxon>Chaetothyriomycetidae</taxon>
        <taxon>Chaetothyriales</taxon>
        <taxon>Trichomeriaceae</taxon>
        <taxon>Knufia</taxon>
    </lineage>
</organism>
<keyword evidence="4 6" id="KW-0472">Membrane</keyword>
<dbReference type="InterPro" id="IPR000832">
    <property type="entry name" value="GPCR_2_secretin-like"/>
</dbReference>
<dbReference type="GO" id="GO:0016020">
    <property type="term" value="C:membrane"/>
    <property type="evidence" value="ECO:0007669"/>
    <property type="project" value="UniProtKB-SubCell"/>
</dbReference>
<comment type="subcellular location">
    <subcellularLocation>
        <location evidence="1">Membrane</location>
        <topology evidence="1">Multi-pass membrane protein</topology>
    </subcellularLocation>
</comment>
<feature type="transmembrane region" description="Helical" evidence="6">
    <location>
        <begin position="218"/>
        <end position="245"/>
    </location>
</feature>
<comment type="caution">
    <text evidence="8">The sequence shown here is derived from an EMBL/GenBank/DDBJ whole genome shotgun (WGS) entry which is preliminary data.</text>
</comment>
<keyword evidence="2 6" id="KW-0812">Transmembrane</keyword>
<dbReference type="GO" id="GO:0004930">
    <property type="term" value="F:G protein-coupled receptor activity"/>
    <property type="evidence" value="ECO:0007669"/>
    <property type="project" value="InterPro"/>
</dbReference>
<dbReference type="InterPro" id="IPR053247">
    <property type="entry name" value="GPCR_GPR1/git3-like"/>
</dbReference>
<evidence type="ECO:0000259" key="7">
    <source>
        <dbReference type="PROSITE" id="PS50261"/>
    </source>
</evidence>
<evidence type="ECO:0000256" key="6">
    <source>
        <dbReference type="SAM" id="Phobius"/>
    </source>
</evidence>
<feature type="region of interest" description="Disordered" evidence="5">
    <location>
        <begin position="426"/>
        <end position="453"/>
    </location>
</feature>
<evidence type="ECO:0000313" key="8">
    <source>
        <dbReference type="EMBL" id="KAK5953279.1"/>
    </source>
</evidence>
<gene>
    <name evidence="8" type="ORF">OHC33_005847</name>
</gene>
<evidence type="ECO:0000256" key="3">
    <source>
        <dbReference type="ARBA" id="ARBA00022989"/>
    </source>
</evidence>
<evidence type="ECO:0000256" key="2">
    <source>
        <dbReference type="ARBA" id="ARBA00022692"/>
    </source>
</evidence>
<feature type="transmembrane region" description="Helical" evidence="6">
    <location>
        <begin position="354"/>
        <end position="374"/>
    </location>
</feature>
<feature type="transmembrane region" description="Helical" evidence="6">
    <location>
        <begin position="174"/>
        <end position="198"/>
    </location>
</feature>
<feature type="domain" description="G-protein coupled receptors family 2 profile 2" evidence="7">
    <location>
        <begin position="56"/>
        <end position="378"/>
    </location>
</feature>
<dbReference type="EMBL" id="JAKLMC020000012">
    <property type="protein sequence ID" value="KAK5953279.1"/>
    <property type="molecule type" value="Genomic_DNA"/>
</dbReference>
<dbReference type="PROSITE" id="PS50261">
    <property type="entry name" value="G_PROTEIN_RECEP_F2_4"/>
    <property type="match status" value="1"/>
</dbReference>
<reference evidence="8 9" key="1">
    <citation type="submission" date="2022-12" db="EMBL/GenBank/DDBJ databases">
        <title>Genomic features and morphological characterization of a novel Knufia sp. strain isolated from spacecraft assembly facility.</title>
        <authorList>
            <person name="Teixeira M."/>
            <person name="Chander A.M."/>
            <person name="Stajich J.E."/>
            <person name="Venkateswaran K."/>
        </authorList>
    </citation>
    <scope>NUCLEOTIDE SEQUENCE [LARGE SCALE GENOMIC DNA]</scope>
    <source>
        <strain evidence="8 9">FJI-L2-BK-P2</strain>
    </source>
</reference>
<dbReference type="PANTHER" id="PTHR42058">
    <property type="entry name" value="G_PROTEIN_RECEP_F2_4 DOMAIN-CONTAINING PROTEIN"/>
    <property type="match status" value="1"/>
</dbReference>
<dbReference type="GO" id="GO:0007166">
    <property type="term" value="P:cell surface receptor signaling pathway"/>
    <property type="evidence" value="ECO:0007669"/>
    <property type="project" value="InterPro"/>
</dbReference>
<dbReference type="Proteomes" id="UP001316803">
    <property type="component" value="Unassembled WGS sequence"/>
</dbReference>
<evidence type="ECO:0000313" key="9">
    <source>
        <dbReference type="Proteomes" id="UP001316803"/>
    </source>
</evidence>
<dbReference type="Pfam" id="PF00002">
    <property type="entry name" value="7tm_2"/>
    <property type="match status" value="1"/>
</dbReference>